<evidence type="ECO:0008006" key="5">
    <source>
        <dbReference type="Google" id="ProtNLM"/>
    </source>
</evidence>
<evidence type="ECO:0000256" key="2">
    <source>
        <dbReference type="SAM" id="Phobius"/>
    </source>
</evidence>
<keyword evidence="2" id="KW-0812">Transmembrane</keyword>
<feature type="region of interest" description="Disordered" evidence="1">
    <location>
        <begin position="72"/>
        <end position="102"/>
    </location>
</feature>
<comment type="caution">
    <text evidence="3">The sequence shown here is derived from an EMBL/GenBank/DDBJ whole genome shotgun (WGS) entry which is preliminary data.</text>
</comment>
<keyword evidence="2" id="KW-1133">Transmembrane helix</keyword>
<evidence type="ECO:0000313" key="4">
    <source>
        <dbReference type="Proteomes" id="UP001602058"/>
    </source>
</evidence>
<dbReference type="RefSeq" id="WP_351080133.1">
    <property type="nucleotide sequence ID" value="NZ_JBEOZG010000008.1"/>
</dbReference>
<reference evidence="3 4" key="1">
    <citation type="submission" date="2024-10" db="EMBL/GenBank/DDBJ databases">
        <title>The Natural Products Discovery Center: Release of the First 8490 Sequenced Strains for Exploring Actinobacteria Biosynthetic Diversity.</title>
        <authorList>
            <person name="Kalkreuter E."/>
            <person name="Kautsar S.A."/>
            <person name="Yang D."/>
            <person name="Bader C.D."/>
            <person name="Teijaro C.N."/>
            <person name="Fluegel L."/>
            <person name="Davis C.M."/>
            <person name="Simpson J.R."/>
            <person name="Lauterbach L."/>
            <person name="Steele A.D."/>
            <person name="Gui C."/>
            <person name="Meng S."/>
            <person name="Li G."/>
            <person name="Viehrig K."/>
            <person name="Ye F."/>
            <person name="Su P."/>
            <person name="Kiefer A.F."/>
            <person name="Nichols A."/>
            <person name="Cepeda A.J."/>
            <person name="Yan W."/>
            <person name="Fan B."/>
            <person name="Jiang Y."/>
            <person name="Adhikari A."/>
            <person name="Zheng C.-J."/>
            <person name="Schuster L."/>
            <person name="Cowan T.M."/>
            <person name="Smanski M.J."/>
            <person name="Chevrette M.G."/>
            <person name="De Carvalho L.P.S."/>
            <person name="Shen B."/>
        </authorList>
    </citation>
    <scope>NUCLEOTIDE SEQUENCE [LARGE SCALE GENOMIC DNA]</scope>
    <source>
        <strain evidence="3 4">NPDC001390</strain>
    </source>
</reference>
<feature type="transmembrane region" description="Helical" evidence="2">
    <location>
        <begin position="45"/>
        <end position="68"/>
    </location>
</feature>
<dbReference type="EMBL" id="JBIAWJ010000004">
    <property type="protein sequence ID" value="MFF4521915.1"/>
    <property type="molecule type" value="Genomic_DNA"/>
</dbReference>
<evidence type="ECO:0000256" key="1">
    <source>
        <dbReference type="SAM" id="MobiDB-lite"/>
    </source>
</evidence>
<proteinExistence type="predicted"/>
<evidence type="ECO:0000313" key="3">
    <source>
        <dbReference type="EMBL" id="MFF4521915.1"/>
    </source>
</evidence>
<gene>
    <name evidence="3" type="ORF">ACFY1D_10770</name>
</gene>
<keyword evidence="4" id="KW-1185">Reference proteome</keyword>
<dbReference type="Proteomes" id="UP001602058">
    <property type="component" value="Unassembled WGS sequence"/>
</dbReference>
<organism evidence="3 4">
    <name type="scientific">Streptomyces bluensis</name>
    <dbReference type="NCBI Taxonomy" id="33897"/>
    <lineage>
        <taxon>Bacteria</taxon>
        <taxon>Bacillati</taxon>
        <taxon>Actinomycetota</taxon>
        <taxon>Actinomycetes</taxon>
        <taxon>Kitasatosporales</taxon>
        <taxon>Streptomycetaceae</taxon>
        <taxon>Streptomyces</taxon>
    </lineage>
</organism>
<sequence length="102" mass="10505">MLIIGVILLAATGAFTGLVIAYNLSGGPEYTVSLFGQHITTMNPLAIFCSGLALALIFCLGLALVLAGSGAAHARHRRPRASNGTYDTTPLHGEGTGDDHGR</sequence>
<keyword evidence="2" id="KW-0472">Membrane</keyword>
<protein>
    <recommendedName>
        <fullName evidence="5">Integral membrane protein</fullName>
    </recommendedName>
</protein>
<accession>A0ABW6UI89</accession>
<name>A0ABW6UI89_9ACTN</name>